<organism evidence="2">
    <name type="scientific">Rhizophora mucronata</name>
    <name type="common">Asiatic mangrove</name>
    <dbReference type="NCBI Taxonomy" id="61149"/>
    <lineage>
        <taxon>Eukaryota</taxon>
        <taxon>Viridiplantae</taxon>
        <taxon>Streptophyta</taxon>
        <taxon>Embryophyta</taxon>
        <taxon>Tracheophyta</taxon>
        <taxon>Spermatophyta</taxon>
        <taxon>Magnoliopsida</taxon>
        <taxon>eudicotyledons</taxon>
        <taxon>Gunneridae</taxon>
        <taxon>Pentapetalae</taxon>
        <taxon>rosids</taxon>
        <taxon>fabids</taxon>
        <taxon>Malpighiales</taxon>
        <taxon>Rhizophoraceae</taxon>
        <taxon>Rhizophora</taxon>
    </lineage>
</organism>
<dbReference type="AlphaFoldDB" id="A0A2P2K2U0"/>
<evidence type="ECO:0000256" key="1">
    <source>
        <dbReference type="SAM" id="MobiDB-lite"/>
    </source>
</evidence>
<reference evidence="2" key="1">
    <citation type="submission" date="2018-02" db="EMBL/GenBank/DDBJ databases">
        <title>Rhizophora mucronata_Transcriptome.</title>
        <authorList>
            <person name="Meera S.P."/>
            <person name="Sreeshan A."/>
            <person name="Augustine A."/>
        </authorList>
    </citation>
    <scope>NUCLEOTIDE SEQUENCE</scope>
    <source>
        <tissue evidence="2">Leaf</tissue>
    </source>
</reference>
<sequence length="63" mass="7109">MLNTVSSKSSFTTNMLHSNLGGRTRSSREHEACWRHRCRRSVSQTSRPHPSPRVGSEIGKVET</sequence>
<protein>
    <submittedName>
        <fullName evidence="2">Uncharacterized protein</fullName>
    </submittedName>
</protein>
<feature type="compositionally biased region" description="Polar residues" evidence="1">
    <location>
        <begin position="1"/>
        <end position="17"/>
    </location>
</feature>
<evidence type="ECO:0000313" key="2">
    <source>
        <dbReference type="EMBL" id="MBX00045.1"/>
    </source>
</evidence>
<proteinExistence type="predicted"/>
<accession>A0A2P2K2U0</accession>
<name>A0A2P2K2U0_RHIMU</name>
<dbReference type="EMBL" id="GGEC01019561">
    <property type="protein sequence ID" value="MBX00045.1"/>
    <property type="molecule type" value="Transcribed_RNA"/>
</dbReference>
<feature type="region of interest" description="Disordered" evidence="1">
    <location>
        <begin position="1"/>
        <end position="63"/>
    </location>
</feature>